<dbReference type="RefSeq" id="WP_171091506.1">
    <property type="nucleotide sequence ID" value="NZ_CP053069.1"/>
</dbReference>
<sequence>MPPAASATDAELILAVLERDDRNAFAQLVNRHQSRVRTVLRRLTKGDFGLADDLAQETFVLAWKNLRHFRFEARFSTWIYRIAFNAWQSEARKKREVLLDDPDSVVMADESQADLPDAASIIDLERALATLSDGERAAIAACYYGDLSHEEAAQALGIPLGTVKTHVLRAKAKLRARLAGKDAA</sequence>
<reference evidence="9 10" key="1">
    <citation type="submission" date="2020-04" db="EMBL/GenBank/DDBJ databases">
        <title>Usitatibacter rugosus gen. nov., sp. nov. and Usitatibacter palustris sp. nov., novel members of Usitatibacteraceae fam. nov. within the order Nitrosomonadales isolated from soil.</title>
        <authorList>
            <person name="Huber K.J."/>
            <person name="Neumann-Schaal M."/>
            <person name="Geppert A."/>
            <person name="Luckner M."/>
            <person name="Wanner G."/>
            <person name="Overmann J."/>
        </authorList>
    </citation>
    <scope>NUCLEOTIDE SEQUENCE [LARGE SCALE GENOMIC DNA]</scope>
    <source>
        <strain evidence="9 10">0125_3</strain>
    </source>
</reference>
<evidence type="ECO:0000256" key="3">
    <source>
        <dbReference type="ARBA" id="ARBA00023082"/>
    </source>
</evidence>
<dbReference type="InterPro" id="IPR036388">
    <property type="entry name" value="WH-like_DNA-bd_sf"/>
</dbReference>
<organism evidence="9 10">
    <name type="scientific">Usitatibacter rugosus</name>
    <dbReference type="NCBI Taxonomy" id="2732067"/>
    <lineage>
        <taxon>Bacteria</taxon>
        <taxon>Pseudomonadati</taxon>
        <taxon>Pseudomonadota</taxon>
        <taxon>Betaproteobacteria</taxon>
        <taxon>Nitrosomonadales</taxon>
        <taxon>Usitatibacteraceae</taxon>
        <taxon>Usitatibacter</taxon>
    </lineage>
</organism>
<dbReference type="InterPro" id="IPR007627">
    <property type="entry name" value="RNA_pol_sigma70_r2"/>
</dbReference>
<accession>A0A6M4GWL3</accession>
<name>A0A6M4GWL3_9PROT</name>
<evidence type="ECO:0000313" key="10">
    <source>
        <dbReference type="Proteomes" id="UP000501534"/>
    </source>
</evidence>
<evidence type="ECO:0000259" key="8">
    <source>
        <dbReference type="Pfam" id="PF08281"/>
    </source>
</evidence>
<evidence type="ECO:0000256" key="6">
    <source>
        <dbReference type="RuleBase" id="RU000716"/>
    </source>
</evidence>
<dbReference type="PROSITE" id="PS01063">
    <property type="entry name" value="SIGMA70_ECF"/>
    <property type="match status" value="1"/>
</dbReference>
<dbReference type="Pfam" id="PF04542">
    <property type="entry name" value="Sigma70_r2"/>
    <property type="match status" value="1"/>
</dbReference>
<keyword evidence="3 6" id="KW-0731">Sigma factor</keyword>
<keyword evidence="10" id="KW-1185">Reference proteome</keyword>
<dbReference type="Pfam" id="PF08281">
    <property type="entry name" value="Sigma70_r4_2"/>
    <property type="match status" value="1"/>
</dbReference>
<evidence type="ECO:0000256" key="5">
    <source>
        <dbReference type="ARBA" id="ARBA00023163"/>
    </source>
</evidence>
<gene>
    <name evidence="9" type="primary">sigW_1</name>
    <name evidence="9" type="ORF">DSM104443_01812</name>
</gene>
<dbReference type="SUPFAM" id="SSF88659">
    <property type="entry name" value="Sigma3 and sigma4 domains of RNA polymerase sigma factors"/>
    <property type="match status" value="1"/>
</dbReference>
<dbReference type="InterPro" id="IPR039425">
    <property type="entry name" value="RNA_pol_sigma-70-like"/>
</dbReference>
<dbReference type="Proteomes" id="UP000501534">
    <property type="component" value="Chromosome"/>
</dbReference>
<dbReference type="InterPro" id="IPR000838">
    <property type="entry name" value="RNA_pol_sigma70_ECF_CS"/>
</dbReference>
<dbReference type="GO" id="GO:0006352">
    <property type="term" value="P:DNA-templated transcription initiation"/>
    <property type="evidence" value="ECO:0007669"/>
    <property type="project" value="InterPro"/>
</dbReference>
<feature type="domain" description="RNA polymerase sigma-70 region 2" evidence="7">
    <location>
        <begin position="28"/>
        <end position="95"/>
    </location>
</feature>
<dbReference type="InterPro" id="IPR013249">
    <property type="entry name" value="RNA_pol_sigma70_r4_t2"/>
</dbReference>
<dbReference type="InterPro" id="IPR014284">
    <property type="entry name" value="RNA_pol_sigma-70_dom"/>
</dbReference>
<keyword evidence="4 6" id="KW-0238">DNA-binding</keyword>
<dbReference type="InterPro" id="IPR013325">
    <property type="entry name" value="RNA_pol_sigma_r2"/>
</dbReference>
<protein>
    <recommendedName>
        <fullName evidence="6">RNA polymerase sigma factor</fullName>
    </recommendedName>
</protein>
<dbReference type="AlphaFoldDB" id="A0A6M4GWL3"/>
<keyword evidence="2 6" id="KW-0805">Transcription regulation</keyword>
<feature type="domain" description="RNA polymerase sigma factor 70 region 4 type 2" evidence="8">
    <location>
        <begin position="123"/>
        <end position="174"/>
    </location>
</feature>
<dbReference type="GO" id="GO:0016987">
    <property type="term" value="F:sigma factor activity"/>
    <property type="evidence" value="ECO:0007669"/>
    <property type="project" value="UniProtKB-KW"/>
</dbReference>
<dbReference type="CDD" id="cd06171">
    <property type="entry name" value="Sigma70_r4"/>
    <property type="match status" value="1"/>
</dbReference>
<dbReference type="SUPFAM" id="SSF88946">
    <property type="entry name" value="Sigma2 domain of RNA polymerase sigma factors"/>
    <property type="match status" value="1"/>
</dbReference>
<dbReference type="KEGG" id="uru:DSM104443_01812"/>
<comment type="similarity">
    <text evidence="1 6">Belongs to the sigma-70 factor family. ECF subfamily.</text>
</comment>
<dbReference type="InterPro" id="IPR013324">
    <property type="entry name" value="RNA_pol_sigma_r3/r4-like"/>
</dbReference>
<dbReference type="GO" id="GO:0003677">
    <property type="term" value="F:DNA binding"/>
    <property type="evidence" value="ECO:0007669"/>
    <property type="project" value="UniProtKB-KW"/>
</dbReference>
<evidence type="ECO:0000256" key="4">
    <source>
        <dbReference type="ARBA" id="ARBA00023125"/>
    </source>
</evidence>
<dbReference type="EMBL" id="CP053069">
    <property type="protein sequence ID" value="QJR10743.1"/>
    <property type="molecule type" value="Genomic_DNA"/>
</dbReference>
<evidence type="ECO:0000256" key="1">
    <source>
        <dbReference type="ARBA" id="ARBA00010641"/>
    </source>
</evidence>
<evidence type="ECO:0000259" key="7">
    <source>
        <dbReference type="Pfam" id="PF04542"/>
    </source>
</evidence>
<evidence type="ECO:0000256" key="2">
    <source>
        <dbReference type="ARBA" id="ARBA00023015"/>
    </source>
</evidence>
<dbReference type="Gene3D" id="1.10.1740.10">
    <property type="match status" value="1"/>
</dbReference>
<dbReference type="PANTHER" id="PTHR43133">
    <property type="entry name" value="RNA POLYMERASE ECF-TYPE SIGMA FACTO"/>
    <property type="match status" value="1"/>
</dbReference>
<proteinExistence type="inferred from homology"/>
<keyword evidence="5 6" id="KW-0804">Transcription</keyword>
<dbReference type="PANTHER" id="PTHR43133:SF51">
    <property type="entry name" value="RNA POLYMERASE SIGMA FACTOR"/>
    <property type="match status" value="1"/>
</dbReference>
<dbReference type="NCBIfam" id="TIGR02937">
    <property type="entry name" value="sigma70-ECF"/>
    <property type="match status" value="1"/>
</dbReference>
<dbReference type="Gene3D" id="1.10.10.10">
    <property type="entry name" value="Winged helix-like DNA-binding domain superfamily/Winged helix DNA-binding domain"/>
    <property type="match status" value="1"/>
</dbReference>
<evidence type="ECO:0000313" key="9">
    <source>
        <dbReference type="EMBL" id="QJR10743.1"/>
    </source>
</evidence>